<evidence type="ECO:0000256" key="1">
    <source>
        <dbReference type="ARBA" id="ARBA00022801"/>
    </source>
</evidence>
<keyword evidence="1" id="KW-0378">Hydrolase</keyword>
<dbReference type="Gene3D" id="3.40.50.1820">
    <property type="entry name" value="alpha/beta hydrolase"/>
    <property type="match status" value="1"/>
</dbReference>
<dbReference type="PANTHER" id="PTHR33630">
    <property type="entry name" value="CUTINASE RV1984C-RELATED-RELATED"/>
    <property type="match status" value="1"/>
</dbReference>
<dbReference type="InterPro" id="IPR000675">
    <property type="entry name" value="Cutinase/axe"/>
</dbReference>
<evidence type="ECO:0000313" key="5">
    <source>
        <dbReference type="Proteomes" id="UP000053237"/>
    </source>
</evidence>
<dbReference type="SUPFAM" id="SSF53474">
    <property type="entry name" value="alpha/beta-Hydrolases"/>
    <property type="match status" value="1"/>
</dbReference>
<dbReference type="SMART" id="SM01110">
    <property type="entry name" value="Cutinase"/>
    <property type="match status" value="1"/>
</dbReference>
<dbReference type="PROSITE" id="PS51257">
    <property type="entry name" value="PROKAR_LIPOPROTEIN"/>
    <property type="match status" value="1"/>
</dbReference>
<gene>
    <name evidence="4" type="ORF">BN9_091680</name>
</gene>
<dbReference type="AlphaFoldDB" id="A0A024GNJ1"/>
<feature type="transmembrane region" description="Helical" evidence="3">
    <location>
        <begin position="6"/>
        <end position="29"/>
    </location>
</feature>
<accession>A0A024GNJ1</accession>
<dbReference type="InParanoid" id="A0A024GNJ1"/>
<evidence type="ECO:0000256" key="2">
    <source>
        <dbReference type="ARBA" id="ARBA00023157"/>
    </source>
</evidence>
<name>A0A024GNJ1_9STRA</name>
<keyword evidence="2" id="KW-1015">Disulfide bond</keyword>
<keyword evidence="5" id="KW-1185">Reference proteome</keyword>
<keyword evidence="3" id="KW-0472">Membrane</keyword>
<dbReference type="GO" id="GO:0016787">
    <property type="term" value="F:hydrolase activity"/>
    <property type="evidence" value="ECO:0007669"/>
    <property type="project" value="UniProtKB-KW"/>
</dbReference>
<sequence>MNFTNIRVVWLMALYPVIVFACPPLELIFARGTGEMPGLGIVGTPLLSALQQLVPGTEGYAVMYPATADFFTSAAVGTADAVRHIQSRAVQCPYTMFALGGYSQGAMVIHGMKLDPTLQQRSIGIASFGDPFRAMNAQWPVSSPNKIFSFCALGDPVCQNGFNGMAHMTYTQNVAAAAQSLVGPYLT</sequence>
<reference evidence="4 5" key="1">
    <citation type="submission" date="2012-05" db="EMBL/GenBank/DDBJ databases">
        <title>Recombination and specialization in a pathogen metapopulation.</title>
        <authorList>
            <person name="Gardiner A."/>
            <person name="Kemen E."/>
            <person name="Schultz-Larsen T."/>
            <person name="MacLean D."/>
            <person name="Van Oosterhout C."/>
            <person name="Jones J.D.G."/>
        </authorList>
    </citation>
    <scope>NUCLEOTIDE SEQUENCE [LARGE SCALE GENOMIC DNA]</scope>
    <source>
        <strain evidence="4 5">Ac Nc2</strain>
    </source>
</reference>
<dbReference type="InterPro" id="IPR029058">
    <property type="entry name" value="AB_hydrolase_fold"/>
</dbReference>
<evidence type="ECO:0000256" key="3">
    <source>
        <dbReference type="SAM" id="Phobius"/>
    </source>
</evidence>
<keyword evidence="3" id="KW-1133">Transmembrane helix</keyword>
<evidence type="ECO:0000313" key="4">
    <source>
        <dbReference type="EMBL" id="CCI48106.1"/>
    </source>
</evidence>
<dbReference type="STRING" id="65357.A0A024GNJ1"/>
<dbReference type="OrthoDB" id="3225429at2759"/>
<dbReference type="PANTHER" id="PTHR33630:SF9">
    <property type="entry name" value="CUTINASE 4"/>
    <property type="match status" value="1"/>
</dbReference>
<keyword evidence="3" id="KW-0812">Transmembrane</keyword>
<dbReference type="Proteomes" id="UP000053237">
    <property type="component" value="Unassembled WGS sequence"/>
</dbReference>
<dbReference type="Pfam" id="PF01083">
    <property type="entry name" value="Cutinase"/>
    <property type="match status" value="1"/>
</dbReference>
<evidence type="ECO:0008006" key="6">
    <source>
        <dbReference type="Google" id="ProtNLM"/>
    </source>
</evidence>
<organism evidence="4 5">
    <name type="scientific">Albugo candida</name>
    <dbReference type="NCBI Taxonomy" id="65357"/>
    <lineage>
        <taxon>Eukaryota</taxon>
        <taxon>Sar</taxon>
        <taxon>Stramenopiles</taxon>
        <taxon>Oomycota</taxon>
        <taxon>Peronosporomycetes</taxon>
        <taxon>Albuginales</taxon>
        <taxon>Albuginaceae</taxon>
        <taxon>Albugo</taxon>
    </lineage>
</organism>
<comment type="caution">
    <text evidence="4">The sequence shown here is derived from an EMBL/GenBank/DDBJ whole genome shotgun (WGS) entry which is preliminary data.</text>
</comment>
<dbReference type="EMBL" id="CAIX01000205">
    <property type="protein sequence ID" value="CCI48106.1"/>
    <property type="molecule type" value="Genomic_DNA"/>
</dbReference>
<protein>
    <recommendedName>
        <fullName evidence="6">Cutinase</fullName>
    </recommendedName>
</protein>
<proteinExistence type="predicted"/>